<evidence type="ECO:0000256" key="5">
    <source>
        <dbReference type="ARBA" id="ARBA00022692"/>
    </source>
</evidence>
<accession>A0A3M7L7U3</accession>
<dbReference type="CDD" id="cd21553">
    <property type="entry name" value="VEFS-box_EMF2-like"/>
    <property type="match status" value="1"/>
</dbReference>
<feature type="transmembrane region" description="Helical" evidence="21">
    <location>
        <begin position="1229"/>
        <end position="1249"/>
    </location>
</feature>
<evidence type="ECO:0000313" key="23">
    <source>
        <dbReference type="EMBL" id="RMZ57566.1"/>
    </source>
</evidence>
<feature type="domain" description="Brix" evidence="22">
    <location>
        <begin position="864"/>
        <end position="1049"/>
    </location>
</feature>
<proteinExistence type="inferred from homology"/>
<dbReference type="GO" id="GO:0005654">
    <property type="term" value="C:nucleoplasm"/>
    <property type="evidence" value="ECO:0007669"/>
    <property type="project" value="UniProtKB-ARBA"/>
</dbReference>
<evidence type="ECO:0000256" key="4">
    <source>
        <dbReference type="ARBA" id="ARBA00022670"/>
    </source>
</evidence>
<evidence type="ECO:0000313" key="24">
    <source>
        <dbReference type="Proteomes" id="UP000279271"/>
    </source>
</evidence>
<evidence type="ECO:0000256" key="9">
    <source>
        <dbReference type="ARBA" id="ARBA00022824"/>
    </source>
</evidence>
<dbReference type="GO" id="GO:0034457">
    <property type="term" value="C:Mpp10 complex"/>
    <property type="evidence" value="ECO:0007669"/>
    <property type="project" value="UniProtKB-ARBA"/>
</dbReference>
<evidence type="ECO:0000256" key="1">
    <source>
        <dbReference type="ARBA" id="ARBA00004477"/>
    </source>
</evidence>
<evidence type="ECO:0000256" key="12">
    <source>
        <dbReference type="ARBA" id="ARBA00023015"/>
    </source>
</evidence>
<feature type="compositionally biased region" description="Acidic residues" evidence="20">
    <location>
        <begin position="490"/>
        <end position="502"/>
    </location>
</feature>
<evidence type="ECO:0000256" key="19">
    <source>
        <dbReference type="PIRSR" id="PIRSR627057-2"/>
    </source>
</evidence>
<protein>
    <recommendedName>
        <fullName evidence="3">Ste24 endopeptidase</fullName>
        <ecNumber evidence="3">3.4.24.84</ecNumber>
    </recommendedName>
    <alternativeName>
        <fullName evidence="17">Prenyl protein-specific endoprotease 1</fullName>
    </alternativeName>
</protein>
<keyword evidence="4" id="KW-0645">Protease</keyword>
<dbReference type="Pfam" id="PF04427">
    <property type="entry name" value="Brix"/>
    <property type="match status" value="1"/>
</dbReference>
<dbReference type="GO" id="GO:0071586">
    <property type="term" value="P:CAAX-box protein processing"/>
    <property type="evidence" value="ECO:0007669"/>
    <property type="project" value="InterPro"/>
</dbReference>
<feature type="transmembrane region" description="Helical" evidence="21">
    <location>
        <begin position="1158"/>
        <end position="1181"/>
    </location>
</feature>
<keyword evidence="9" id="KW-0256">Endoplasmic reticulum</keyword>
<dbReference type="Gene3D" id="3.30.2010.10">
    <property type="entry name" value="Metalloproteases ('zincins'), catalytic domain"/>
    <property type="match status" value="1"/>
</dbReference>
<evidence type="ECO:0000256" key="6">
    <source>
        <dbReference type="ARBA" id="ARBA00022723"/>
    </source>
</evidence>
<comment type="caution">
    <text evidence="23">The sequence shown here is derived from an EMBL/GenBank/DDBJ whole genome shotgun (WGS) entry which is preliminary data.</text>
</comment>
<comment type="catalytic activity">
    <reaction evidence="16">
        <text>Hydrolyzes the peptide bond -P2-(S-farnesyl or geranylgeranyl)C-P1'-P2'-P3'-COOH where P1' and P2' are amino acids with aliphatic side chains and P3' is any C-terminal residue.</text>
        <dbReference type="EC" id="3.4.24.84"/>
    </reaction>
</comment>
<evidence type="ECO:0000256" key="2">
    <source>
        <dbReference type="ARBA" id="ARBA00007416"/>
    </source>
</evidence>
<feature type="compositionally biased region" description="Acidic residues" evidence="20">
    <location>
        <begin position="542"/>
        <end position="566"/>
    </location>
</feature>
<keyword evidence="15" id="KW-0804">Transcription</keyword>
<feature type="non-terminal residue" evidence="23">
    <location>
        <position position="1"/>
    </location>
</feature>
<evidence type="ECO:0000256" key="18">
    <source>
        <dbReference type="PIRSR" id="PIRSR627057-1"/>
    </source>
</evidence>
<dbReference type="SMART" id="SM00879">
    <property type="entry name" value="Brix"/>
    <property type="match status" value="1"/>
</dbReference>
<evidence type="ECO:0000256" key="13">
    <source>
        <dbReference type="ARBA" id="ARBA00023049"/>
    </source>
</evidence>
<dbReference type="InterPro" id="IPR032456">
    <property type="entry name" value="Peptidase_M48_N"/>
</dbReference>
<dbReference type="GO" id="GO:0004222">
    <property type="term" value="F:metalloendopeptidase activity"/>
    <property type="evidence" value="ECO:0007669"/>
    <property type="project" value="InterPro"/>
</dbReference>
<feature type="binding site" evidence="19">
    <location>
        <position position="1338"/>
    </location>
    <ligand>
        <name>Zn(2+)</name>
        <dbReference type="ChEBI" id="CHEBI:29105"/>
        <note>catalytic</note>
    </ligand>
</feature>
<evidence type="ECO:0000256" key="10">
    <source>
        <dbReference type="ARBA" id="ARBA00022833"/>
    </source>
</evidence>
<evidence type="ECO:0000256" key="17">
    <source>
        <dbReference type="ARBA" id="ARBA00083451"/>
    </source>
</evidence>
<dbReference type="GO" id="GO:0008270">
    <property type="term" value="F:zinc ion binding"/>
    <property type="evidence" value="ECO:0007669"/>
    <property type="project" value="UniProtKB-KW"/>
</dbReference>
<evidence type="ECO:0000259" key="22">
    <source>
        <dbReference type="PROSITE" id="PS50833"/>
    </source>
</evidence>
<feature type="active site" description="Proton donor" evidence="18">
    <location>
        <position position="1422"/>
    </location>
</feature>
<dbReference type="Proteomes" id="UP000279271">
    <property type="component" value="Unassembled WGS sequence"/>
</dbReference>
<dbReference type="Pfam" id="PF01435">
    <property type="entry name" value="Peptidase_M48"/>
    <property type="match status" value="1"/>
</dbReference>
<dbReference type="InterPro" id="IPR019135">
    <property type="entry name" value="Polycomb_protein_VEFS-Box"/>
</dbReference>
<feature type="binding site" evidence="19">
    <location>
        <position position="1342"/>
    </location>
    <ligand>
        <name>Zn(2+)</name>
        <dbReference type="ChEBI" id="CHEBI:29105"/>
        <note>catalytic</note>
    </ligand>
</feature>
<dbReference type="GO" id="GO:0019843">
    <property type="term" value="F:rRNA binding"/>
    <property type="evidence" value="ECO:0007669"/>
    <property type="project" value="InterPro"/>
</dbReference>
<dbReference type="PROSITE" id="PS50833">
    <property type="entry name" value="BRIX"/>
    <property type="match status" value="1"/>
</dbReference>
<sequence>LRSMPGLTAEAVAVDLSEYVQIHHFYRQLRERESTKPPTHLRRNLSYRDRSLDPICTELDATHLITLDIGSGALGCTHRSSSILLAAVCLHTQEDDGYVPLHAAVALVPAGQAEHRTQFKLPLSLPAGCSLEQLYCVGFDGQPTNWSLGCAARRQRAGSGPPSASPAVRRAGGRKRRRDGGLYWSSSREHASSRLLRLAVAMSAKRMFGSILPTKDVKFGCFPLTDGASGRLQGQLRLWRSRVVLRTSGAFAAFSRSAATGGPEVTVEAAFLLCPVVSLEEGTGAGVHGVGQAFFLSCKGALLAQQPILDWRCPVGGCLMRCRNALALEQHLGASHEYLECWRRSNSPTRHEFYLRPKPGPTLMARACLSPGTCSTRRPATSPACWSPASGASPSSARARRWQAGRLPLDGEEVEYEAAAKISAPGQAGQGSCGGRLGAPPTPGARHRPRRLAGGAAARPAQAQVVTILSDDESASSGDEIHGGGVAAAEGEDGGGEVGEEEAGGTAEAAGEEEFGKVAVGDEEVAGEAAAEAALVARDAVADEEGGNVAEAAEDGESESLEEGELVEAAWQEGEISAAASDRWEVCDVAEEEDEDSGDAMEAQEAESSGAMEAQEAESSGAMEAQEGEGSGAMEAQEGEGSGAMEEEEGEGSGADVITLEGDGAAEEGRGDSAPGPAAENRTYVPLTEEELNGWHDSDDETDDEEWEARTRQTLATSTELDADEQEFALLWNVWLRVHKLYRDADMADTCRAFFAHYVDLQADTPMRRCFVSHLLMLWSYRLLSPEDVQREYLYRKSLEGKEKEQYEKKRLIRQALADGKPIPSELRKEEAALRHDVALEDDNTAVPRSHVDDEYARAGERDPRPLITTSRDPSSRLVQFAKELKLVFPNSIRINRGGNVIADLVDSCRNHDYTDLIVVHEHRGEPDGLVVCHLPYGPTAYFGLFNTVLRHDIGDKKTVGTVSEAYPHLILDNFSSRLGSRVSNILKHLFPVPKLDTKRVITFANQADYISFRHHVYTQPAGPSSLELKEVGPRFEAKLFQISLGTVDQPHAEKDYLHLVLGFDAAVYTIHTWLDARQLRALRRAHPPKELAHLYLAPQDYASKQAYSLDSLCFGMARGAFDSALSAALLLSGFLPWSWNAVGHLLGGAHRPIAQAVLWTLLTSVLNATLGLPWSLARTFGLEARHGFNKTSPATFAMDALKSLGLGLALGPPLIAAVAFILERAGPWVALHLWAFLLAMSMVLMALYPSVIAPLFNSFTPLPQGQLREEIEALAASLHFPLTKLFVIDGSKRSAHSNAYMYGFWRNKRIVLYDTLIEQSSVPQAGGWAEVVAVLAHELGHWALGHTPRLLAAAQVQILGQLALFTALRASPTLASSFGFDPVTSPPFIAFVLFQYLSGPLDEALGCLNNYVTRRFEFQADAFGVAQGRAEDLKAALLVLDKENKSPPHTDPLYSAYHYSHPPLLERLRAIDAAVARGGSCAAETKKKE</sequence>
<gene>
    <name evidence="23" type="ORF">APUTEX25_001766</name>
</gene>
<feature type="transmembrane region" description="Helical" evidence="21">
    <location>
        <begin position="1120"/>
        <end position="1138"/>
    </location>
</feature>
<evidence type="ECO:0000256" key="14">
    <source>
        <dbReference type="ARBA" id="ARBA00023136"/>
    </source>
</evidence>
<comment type="similarity">
    <text evidence="2">Belongs to the VEFS (VRN2-EMF2-FIS2-SU(Z)12) family.</text>
</comment>
<feature type="compositionally biased region" description="Basic and acidic residues" evidence="20">
    <location>
        <begin position="853"/>
        <end position="865"/>
    </location>
</feature>
<feature type="region of interest" description="Disordered" evidence="20">
    <location>
        <begin position="542"/>
        <end position="707"/>
    </location>
</feature>
<dbReference type="EMBL" id="QOKY01000126">
    <property type="protein sequence ID" value="RMZ57566.1"/>
    <property type="molecule type" value="Genomic_DNA"/>
</dbReference>
<keyword evidence="10 19" id="KW-0862">Zinc</keyword>
<dbReference type="InterPro" id="IPR027057">
    <property type="entry name" value="CAXX_Prtase_1"/>
</dbReference>
<feature type="region of interest" description="Disordered" evidence="20">
    <location>
        <begin position="154"/>
        <end position="183"/>
    </location>
</feature>
<feature type="compositionally biased region" description="Acidic residues" evidence="20">
    <location>
        <begin position="688"/>
        <end position="707"/>
    </location>
</feature>
<dbReference type="InterPro" id="IPR001915">
    <property type="entry name" value="Peptidase_M48"/>
</dbReference>
<evidence type="ECO:0000256" key="20">
    <source>
        <dbReference type="SAM" id="MobiDB-lite"/>
    </source>
</evidence>
<evidence type="ECO:0000256" key="21">
    <source>
        <dbReference type="SAM" id="Phobius"/>
    </source>
</evidence>
<feature type="active site" evidence="18">
    <location>
        <position position="1339"/>
    </location>
</feature>
<dbReference type="GO" id="GO:0005789">
    <property type="term" value="C:endoplasmic reticulum membrane"/>
    <property type="evidence" value="ECO:0007669"/>
    <property type="project" value="UniProtKB-SubCell"/>
</dbReference>
<dbReference type="FunFam" id="3.40.50.10480:FF:000001">
    <property type="entry name" value="IMP4, U3 small nucleolar ribonucleoprotein"/>
    <property type="match status" value="1"/>
</dbReference>
<evidence type="ECO:0000256" key="11">
    <source>
        <dbReference type="ARBA" id="ARBA00022989"/>
    </source>
</evidence>
<comment type="cofactor">
    <cofactor evidence="19">
        <name>Zn(2+)</name>
        <dbReference type="ChEBI" id="CHEBI:29105"/>
    </cofactor>
    <text evidence="19">Binds 1 zinc ion per subunit.</text>
</comment>
<dbReference type="Pfam" id="PF16491">
    <property type="entry name" value="Peptidase_M48_N"/>
    <property type="match status" value="1"/>
</dbReference>
<keyword evidence="5 21" id="KW-0812">Transmembrane</keyword>
<feature type="binding site" evidence="19">
    <location>
        <position position="1418"/>
    </location>
    <ligand>
        <name>Zn(2+)</name>
        <dbReference type="ChEBI" id="CHEBI:29105"/>
        <note>catalytic</note>
    </ligand>
</feature>
<keyword evidence="7" id="KW-0863">Zinc-finger</keyword>
<evidence type="ECO:0000256" key="16">
    <source>
        <dbReference type="ARBA" id="ARBA00044456"/>
    </source>
</evidence>
<dbReference type="CDD" id="cd07343">
    <property type="entry name" value="M48A_Zmpste24p_like"/>
    <property type="match status" value="1"/>
</dbReference>
<name>A0A3M7L7U3_AUXPR</name>
<dbReference type="SUPFAM" id="SSF52954">
    <property type="entry name" value="Class II aaRS ABD-related"/>
    <property type="match status" value="1"/>
</dbReference>
<dbReference type="Pfam" id="PF09733">
    <property type="entry name" value="VEFS-Box"/>
    <property type="match status" value="1"/>
</dbReference>
<dbReference type="Gene3D" id="3.40.50.10480">
    <property type="entry name" value="Probable brix-domain ribosomal biogenesis protein"/>
    <property type="match status" value="1"/>
</dbReference>
<feature type="region of interest" description="Disordered" evidence="20">
    <location>
        <begin position="473"/>
        <end position="502"/>
    </location>
</feature>
<feature type="compositionally biased region" description="Acidic residues" evidence="20">
    <location>
        <begin position="588"/>
        <end position="605"/>
    </location>
</feature>
<evidence type="ECO:0000256" key="8">
    <source>
        <dbReference type="ARBA" id="ARBA00022801"/>
    </source>
</evidence>
<evidence type="ECO:0000256" key="15">
    <source>
        <dbReference type="ARBA" id="ARBA00023163"/>
    </source>
</evidence>
<feature type="compositionally biased region" description="Gly residues" evidence="20">
    <location>
        <begin position="428"/>
        <end position="437"/>
    </location>
</feature>
<dbReference type="GO" id="GO:0032040">
    <property type="term" value="C:small-subunit processome"/>
    <property type="evidence" value="ECO:0007669"/>
    <property type="project" value="UniProtKB-ARBA"/>
</dbReference>
<feature type="region of interest" description="Disordered" evidence="20">
    <location>
        <begin position="853"/>
        <end position="872"/>
    </location>
</feature>
<comment type="subcellular location">
    <subcellularLocation>
        <location evidence="1">Endoplasmic reticulum membrane</location>
        <topology evidence="1">Multi-pass membrane protein</topology>
    </subcellularLocation>
</comment>
<keyword evidence="11 21" id="KW-1133">Transmembrane helix</keyword>
<dbReference type="FunFam" id="3.30.2010.10:FF:000002">
    <property type="entry name" value="CAAX prenyl protease"/>
    <property type="match status" value="1"/>
</dbReference>
<organism evidence="23 24">
    <name type="scientific">Auxenochlorella protothecoides</name>
    <name type="common">Green microalga</name>
    <name type="synonym">Chlorella protothecoides</name>
    <dbReference type="NCBI Taxonomy" id="3075"/>
    <lineage>
        <taxon>Eukaryota</taxon>
        <taxon>Viridiplantae</taxon>
        <taxon>Chlorophyta</taxon>
        <taxon>core chlorophytes</taxon>
        <taxon>Trebouxiophyceae</taxon>
        <taxon>Chlorellales</taxon>
        <taxon>Chlorellaceae</taxon>
        <taxon>Auxenochlorella</taxon>
    </lineage>
</organism>
<keyword evidence="12" id="KW-0805">Transcription regulation</keyword>
<evidence type="ECO:0000256" key="3">
    <source>
        <dbReference type="ARBA" id="ARBA00012336"/>
    </source>
</evidence>
<dbReference type="EC" id="3.4.24.84" evidence="3"/>
<dbReference type="GO" id="GO:0006364">
    <property type="term" value="P:rRNA processing"/>
    <property type="evidence" value="ECO:0007669"/>
    <property type="project" value="InterPro"/>
</dbReference>
<keyword evidence="6 19" id="KW-0479">Metal-binding</keyword>
<dbReference type="GO" id="GO:0042274">
    <property type="term" value="P:ribosomal small subunit biogenesis"/>
    <property type="evidence" value="ECO:0007669"/>
    <property type="project" value="UniProtKB-ARBA"/>
</dbReference>
<evidence type="ECO:0000256" key="7">
    <source>
        <dbReference type="ARBA" id="ARBA00022771"/>
    </source>
</evidence>
<keyword evidence="14 21" id="KW-0472">Membrane</keyword>
<dbReference type="InterPro" id="IPR007109">
    <property type="entry name" value="Brix"/>
</dbReference>
<keyword evidence="8" id="KW-0378">Hydrolase</keyword>
<dbReference type="PANTHER" id="PTHR10120">
    <property type="entry name" value="CAAX PRENYL PROTEASE 1"/>
    <property type="match status" value="1"/>
</dbReference>
<feature type="transmembrane region" description="Helical" evidence="21">
    <location>
        <begin position="1202"/>
        <end position="1223"/>
    </location>
</feature>
<feature type="compositionally biased region" description="Low complexity" evidence="20">
    <location>
        <begin position="606"/>
        <end position="625"/>
    </location>
</feature>
<reference evidence="24" key="1">
    <citation type="journal article" date="2018" name="Algal Res.">
        <title>Characterization of plant carbon substrate utilization by Auxenochlorella protothecoides.</title>
        <authorList>
            <person name="Vogler B.W."/>
            <person name="Starkenburg S.R."/>
            <person name="Sudasinghe N."/>
            <person name="Schambach J.Y."/>
            <person name="Rollin J.A."/>
            <person name="Pattathil S."/>
            <person name="Barry A.N."/>
        </authorList>
    </citation>
    <scope>NUCLEOTIDE SEQUENCE [LARGE SCALE GENOMIC DNA]</scope>
    <source>
        <strain evidence="24">UTEX 25</strain>
    </source>
</reference>
<feature type="region of interest" description="Disordered" evidence="20">
    <location>
        <begin position="425"/>
        <end position="450"/>
    </location>
</feature>
<keyword evidence="13" id="KW-0482">Metalloprotease</keyword>